<name>A0A1Q2YH52_9ASCO</name>
<protein>
    <submittedName>
        <fullName evidence="1">Uncharacterized protein</fullName>
    </submittedName>
</protein>
<keyword evidence="2" id="KW-1185">Reference proteome</keyword>
<proteinExistence type="predicted"/>
<gene>
    <name evidence="1" type="ORF">PMKS-002342</name>
</gene>
<dbReference type="EMBL" id="BDGI01000089">
    <property type="protein sequence ID" value="GAV28864.1"/>
    <property type="molecule type" value="Genomic_DNA"/>
</dbReference>
<evidence type="ECO:0000313" key="1">
    <source>
        <dbReference type="EMBL" id="GAV28864.1"/>
    </source>
</evidence>
<sequence>MTSGVAEFDNTSKGPIDRVVVVPVDDAAVEGADAVVVHQHAAGTVAEDAAAAGASGAGAHAVVVVRVLEVKVDVWVVLRVVHLRRRLSLGRPRRGEVRE</sequence>
<comment type="caution">
    <text evidence="1">The sequence shown here is derived from an EMBL/GenBank/DDBJ whole genome shotgun (WGS) entry which is preliminary data.</text>
</comment>
<dbReference type="Proteomes" id="UP000186136">
    <property type="component" value="Unassembled WGS sequence"/>
</dbReference>
<reference evidence="1 2" key="1">
    <citation type="submission" date="2016-08" db="EMBL/GenBank/DDBJ databases">
        <title>Whole genome shotgun sequence of Pichia membranifaciens KS47-1.</title>
        <authorList>
            <person name="Konishi M."/>
            <person name="Ishida M."/>
            <person name="Arakawa T."/>
            <person name="Kato Y."/>
            <person name="Horiuchi J."/>
        </authorList>
    </citation>
    <scope>NUCLEOTIDE SEQUENCE [LARGE SCALE GENOMIC DNA]</scope>
    <source>
        <strain evidence="1 2">KS47-1</strain>
    </source>
</reference>
<accession>A0A1Q2YH52</accession>
<evidence type="ECO:0000313" key="2">
    <source>
        <dbReference type="Proteomes" id="UP000186136"/>
    </source>
</evidence>
<dbReference type="AlphaFoldDB" id="A0A1Q2YH52"/>
<organism evidence="1 2">
    <name type="scientific">Pichia membranifaciens</name>
    <dbReference type="NCBI Taxonomy" id="4926"/>
    <lineage>
        <taxon>Eukaryota</taxon>
        <taxon>Fungi</taxon>
        <taxon>Dikarya</taxon>
        <taxon>Ascomycota</taxon>
        <taxon>Saccharomycotina</taxon>
        <taxon>Pichiomycetes</taxon>
        <taxon>Pichiales</taxon>
        <taxon>Pichiaceae</taxon>
        <taxon>Pichia</taxon>
    </lineage>
</organism>